<organism evidence="2 3">
    <name type="scientific">Desulfofustis limnaeus</name>
    <dbReference type="NCBI Taxonomy" id="2740163"/>
    <lineage>
        <taxon>Bacteria</taxon>
        <taxon>Pseudomonadati</taxon>
        <taxon>Thermodesulfobacteriota</taxon>
        <taxon>Desulfobulbia</taxon>
        <taxon>Desulfobulbales</taxon>
        <taxon>Desulfocapsaceae</taxon>
        <taxon>Desulfofustis</taxon>
    </lineage>
</organism>
<evidence type="ECO:0000313" key="2">
    <source>
        <dbReference type="EMBL" id="BDD88908.1"/>
    </source>
</evidence>
<proteinExistence type="predicted"/>
<reference evidence="2 3" key="1">
    <citation type="submission" date="2022-01" db="EMBL/GenBank/DDBJ databases">
        <title>Desulfofustis limnae sp. nov., a novel mesophilic sulfate-reducing bacterium isolated from marsh soil.</title>
        <authorList>
            <person name="Watanabe M."/>
            <person name="Takahashi A."/>
            <person name="Kojima H."/>
            <person name="Fukui M."/>
        </authorList>
    </citation>
    <scope>NUCLEOTIDE SEQUENCE [LARGE SCALE GENOMIC DNA]</scope>
    <source>
        <strain evidence="2 3">PPLL</strain>
    </source>
</reference>
<dbReference type="RefSeq" id="WP_284152237.1">
    <property type="nucleotide sequence ID" value="NZ_AP025516.1"/>
</dbReference>
<accession>A0ABM7WD86</accession>
<keyword evidence="3" id="KW-1185">Reference proteome</keyword>
<sequence>MATHASVSTGWKSLDLIIDHLRRGDNVVWQVDAIDDYQRLVTSFVNNALVDNERVVYLRFARHLPLVEGRIDRITIHKLDVEQGFESFSSQVHTIITNEGRDAFYVFDSLSDLLHVWATDLMIGDFFSITCPYLYELNTIAYFAILRDRHSFKAIARIREITQVLIDVYNYRGRICIHPIKVLHRYSPTMFFPHIKRKDSLQPVINSVDASAIFTHLSRHKTRVAHRHLDYWDHLFIRARNLNESNAPEEEKRDMVEQLSRVLMTRNKKILALIREHMTLDDFLQIKVRLIGTGFIGGKSVGMLLARKILAEDQSRRWQDILEHHDSFYIGSDVFYSYIVQNGWWKLFMAHKTREGYFDRAAELKERLLEGRFPEGITEQFQLMLEYFGQSPIIVRSSSLLEDAFGSAFAGKYDSCFCVNQGPPEQRYEAFEQAVRQIFASTMNEDALAYRRQRGLDRMDEQMALLVQRVSGAYRKYYYFPEMAGVGLSHNPFVWKKGMDPKAGMIRLVHGLGTRAVDRVENDYPRIIALDDPLVKPLSGMKDIRRFSQHFVDVLNLQENRIESEPFENMLDRGVTATVELLTVRDTEAMDALRDLGLPAKDQRVLTFDPFLTTTPFIEVMRSLLGRLKEVYRHPVDVEFTINFNKAGDFQINLLQCRPFQTIGLGDGSPLPASLPEASLLLRMEGRFMGGSILQPIDLVIFVDPERYTRLTLSEKYGVARLIGKLNRSIVNKETAPTLLLGPGRWGTHTPAMGVPVHFAEINHISALAEISYRDGSLIPDLSFGTHFFHDLIETGIFYLAIYPEQADVLFNRRWFLDQPNLLSTLSPTDSPLAEVVHVLDVRDAGLVIHSDVASQQVVCYLSGAATASANEPQPDPASSP</sequence>
<name>A0ABM7WD86_9BACT</name>
<dbReference type="Proteomes" id="UP000830055">
    <property type="component" value="Chromosome"/>
</dbReference>
<dbReference type="InterPro" id="IPR002192">
    <property type="entry name" value="PPDK_AMP/ATP-bd"/>
</dbReference>
<protein>
    <submittedName>
        <fullName evidence="2">Phosphoenolpyruvate synthase</fullName>
    </submittedName>
</protein>
<dbReference type="EMBL" id="AP025516">
    <property type="protein sequence ID" value="BDD88908.1"/>
    <property type="molecule type" value="Genomic_DNA"/>
</dbReference>
<feature type="domain" description="Pyruvate phosphate dikinase AMP/ATP-binding" evidence="1">
    <location>
        <begin position="296"/>
        <end position="663"/>
    </location>
</feature>
<dbReference type="InterPro" id="IPR013815">
    <property type="entry name" value="ATP_grasp_subdomain_1"/>
</dbReference>
<dbReference type="Pfam" id="PF01326">
    <property type="entry name" value="PPDK_N"/>
    <property type="match status" value="1"/>
</dbReference>
<evidence type="ECO:0000259" key="1">
    <source>
        <dbReference type="Pfam" id="PF01326"/>
    </source>
</evidence>
<dbReference type="SUPFAM" id="SSF56059">
    <property type="entry name" value="Glutathione synthetase ATP-binding domain-like"/>
    <property type="match status" value="1"/>
</dbReference>
<dbReference type="Gene3D" id="3.30.1490.20">
    <property type="entry name" value="ATP-grasp fold, A domain"/>
    <property type="match status" value="1"/>
</dbReference>
<gene>
    <name evidence="2" type="ORF">DPPLL_32730</name>
</gene>
<evidence type="ECO:0000313" key="3">
    <source>
        <dbReference type="Proteomes" id="UP000830055"/>
    </source>
</evidence>